<gene>
    <name evidence="2" type="ORF">PCOS0759_LOCUS9081</name>
</gene>
<proteinExistence type="predicted"/>
<name>A0A7S1KTV7_9EUKA</name>
<feature type="compositionally biased region" description="Polar residues" evidence="1">
    <location>
        <begin position="89"/>
        <end position="111"/>
    </location>
</feature>
<dbReference type="InterPro" id="IPR000048">
    <property type="entry name" value="IQ_motif_EF-hand-BS"/>
</dbReference>
<organism evidence="2">
    <name type="scientific">Percolomonas cosmopolitus</name>
    <dbReference type="NCBI Taxonomy" id="63605"/>
    <lineage>
        <taxon>Eukaryota</taxon>
        <taxon>Discoba</taxon>
        <taxon>Heterolobosea</taxon>
        <taxon>Tetramitia</taxon>
        <taxon>Eutetramitia</taxon>
        <taxon>Percolomonadidae</taxon>
        <taxon>Percolomonas</taxon>
    </lineage>
</organism>
<sequence length="1068" mass="123083">MNRPTSAFARREKSSISSRFMQMHAVMPNDAHDDTTTNIDVLYQHSEPRSAPVSRPGTAKSRRKRAETARREGSYTSRSHRKAWGNGTGSSRVNTGRQSTSSINDAPQSSRSTHKPDWNNRFFVSEDEDAEMMRDAMSGMLLVSGIGDATQSGKKYHQQRPKSGHQTLAHAEYAMNSALYPAKLAAYAAEGLNAPIQTHPLLGSSRHSSRPPSAAASRPISAKRKSTRKVSASKTKISSSGKKKKSKRSSSKISMTNAKKKNSQKHVSSAADPSPPFPDSASTDLQSNSGNNLFLDLSSHNLQPNARDPFNLLSSRSSLFKSVISARSARDTSHNISKSYEESKKRIMRLWEETNVRYTERQDFEANYFQKHPTHENMEIVFAYEQDLLYFKEMTLRILRLIEMREEHVKALHRYVKADQDGNLHGYSQLSDQLKLIISKIRFATLDIVENVVEWRSIMTYPKPFFFDKQNYLLKVQNDLNFFVTSPLASYASDLHQPFNEYTSTAPQMGLEGLSPPKLKRYQRQYLMNTLPSLNQANERSEEWRAFRDRVYRAFYVLTEEANRVDEQLSLHDSSVHGGSRSPYSSTLNSPRRVSLSGGGSNEAGDLSSRRSSLSRSSLGFHLQLKSVGMKDDLCQITFVSHFQSNEKNDYSTLLEPITARTSRSLRLQTQRRIHEEQREKQGELISMHKAATKVQSVFKGWLTRNTLKNEMRFSGQYVKRPLDSETTKLMQEALRSNTINEDDFEKMDLLVHVQCSVRTCSVSQRTVYMLGIVKWASVYLQSTVRKWHAVNYSTTLRHERKMQRIVMIQSRIRMIREKRSFVREYSRVEEYSLLFQRAYRTREACKRILWELEQKISASVVIQRVIKHWLARRSFKDALEKHRAVTIINSAARMIFARERVEHVRLFQDVTLVQRGIRTFMAKQHVHDLAERVREECIILVQSHVRELLAYIEFQRMIEEAMLEADALLNDPFFSSLQNDDPSRQLRYDPITACSIVQRAYRCYRARQVVHELLLTREKEIRETIEAENVLNRIRRIGKGGVPLHIQMIHFDRTVYFGGKQESKSLK</sequence>
<dbReference type="EMBL" id="HBGD01011024">
    <property type="protein sequence ID" value="CAD9085827.1"/>
    <property type="molecule type" value="Transcribed_RNA"/>
</dbReference>
<reference evidence="2" key="1">
    <citation type="submission" date="2021-01" db="EMBL/GenBank/DDBJ databases">
        <authorList>
            <person name="Corre E."/>
            <person name="Pelletier E."/>
            <person name="Niang G."/>
            <person name="Scheremetjew M."/>
            <person name="Finn R."/>
            <person name="Kale V."/>
            <person name="Holt S."/>
            <person name="Cochrane G."/>
            <person name="Meng A."/>
            <person name="Brown T."/>
            <person name="Cohen L."/>
        </authorList>
    </citation>
    <scope>NUCLEOTIDE SEQUENCE</scope>
    <source>
        <strain evidence="2">WS</strain>
    </source>
</reference>
<feature type="compositionally biased region" description="Polar residues" evidence="1">
    <location>
        <begin position="582"/>
        <end position="592"/>
    </location>
</feature>
<dbReference type="SMART" id="SM00015">
    <property type="entry name" value="IQ"/>
    <property type="match status" value="6"/>
</dbReference>
<feature type="compositionally biased region" description="Basic residues" evidence="1">
    <location>
        <begin position="241"/>
        <end position="250"/>
    </location>
</feature>
<feature type="compositionally biased region" description="Low complexity" evidence="1">
    <location>
        <begin position="204"/>
        <end position="220"/>
    </location>
</feature>
<dbReference type="Pfam" id="PF00612">
    <property type="entry name" value="IQ"/>
    <property type="match status" value="2"/>
</dbReference>
<feature type="compositionally biased region" description="Low complexity" evidence="1">
    <location>
        <begin position="229"/>
        <end position="240"/>
    </location>
</feature>
<feature type="region of interest" description="Disordered" evidence="1">
    <location>
        <begin position="570"/>
        <end position="611"/>
    </location>
</feature>
<protein>
    <submittedName>
        <fullName evidence="2">Uncharacterized protein</fullName>
    </submittedName>
</protein>
<feature type="region of interest" description="Disordered" evidence="1">
    <location>
        <begin position="28"/>
        <end position="121"/>
    </location>
</feature>
<dbReference type="Gene3D" id="1.20.5.190">
    <property type="match status" value="2"/>
</dbReference>
<dbReference type="CDD" id="cd23767">
    <property type="entry name" value="IQCD"/>
    <property type="match status" value="1"/>
</dbReference>
<dbReference type="PROSITE" id="PS50096">
    <property type="entry name" value="IQ"/>
    <property type="match status" value="2"/>
</dbReference>
<accession>A0A7S1KTV7</accession>
<evidence type="ECO:0000256" key="1">
    <source>
        <dbReference type="SAM" id="MobiDB-lite"/>
    </source>
</evidence>
<dbReference type="AlphaFoldDB" id="A0A7S1KTV7"/>
<feature type="region of interest" description="Disordered" evidence="1">
    <location>
        <begin position="198"/>
        <end position="289"/>
    </location>
</feature>
<evidence type="ECO:0000313" key="2">
    <source>
        <dbReference type="EMBL" id="CAD9085827.1"/>
    </source>
</evidence>